<dbReference type="GO" id="GO:0032259">
    <property type="term" value="P:methylation"/>
    <property type="evidence" value="ECO:0007669"/>
    <property type="project" value="UniProtKB-KW"/>
</dbReference>
<name>A0ABS2GPL4_9FIRM</name>
<dbReference type="GO" id="GO:0008168">
    <property type="term" value="F:methyltransferase activity"/>
    <property type="evidence" value="ECO:0007669"/>
    <property type="project" value="UniProtKB-KW"/>
</dbReference>
<keyword evidence="2" id="KW-1185">Reference proteome</keyword>
<dbReference type="RefSeq" id="WP_204720824.1">
    <property type="nucleotide sequence ID" value="NZ_JACSNR010000006.1"/>
</dbReference>
<keyword evidence="1" id="KW-0808">Transferase</keyword>
<accession>A0ABS2GPL4</accession>
<comment type="caution">
    <text evidence="1">The sequence shown here is derived from an EMBL/GenBank/DDBJ whole genome shotgun (WGS) entry which is preliminary data.</text>
</comment>
<keyword evidence="1" id="KW-0489">Methyltransferase</keyword>
<sequence length="92" mass="10522">MQNLIDIACRHCEIADQMFDRWSISGRYLVFGDKADLSQLKALELYELASSMWTVRMTRTSPMSDRFTRASFFSGIGGLDLAAGFEIVRLYE</sequence>
<organism evidence="1 2">
    <name type="scientific">Hydrogenoanaerobacterium saccharovorans</name>
    <dbReference type="NCBI Taxonomy" id="474960"/>
    <lineage>
        <taxon>Bacteria</taxon>
        <taxon>Bacillati</taxon>
        <taxon>Bacillota</taxon>
        <taxon>Clostridia</taxon>
        <taxon>Eubacteriales</taxon>
        <taxon>Oscillospiraceae</taxon>
        <taxon>Hydrogenoanaerobacterium</taxon>
    </lineage>
</organism>
<reference evidence="1 2" key="1">
    <citation type="journal article" date="2021" name="Sci. Rep.">
        <title>The distribution of antibiotic resistance genes in chicken gut microbiota commensals.</title>
        <authorList>
            <person name="Juricova H."/>
            <person name="Matiasovicova J."/>
            <person name="Kubasova T."/>
            <person name="Cejkova D."/>
            <person name="Rychlik I."/>
        </authorList>
    </citation>
    <scope>NUCLEOTIDE SEQUENCE [LARGE SCALE GENOMIC DNA]</scope>
    <source>
        <strain evidence="1 2">An564</strain>
    </source>
</reference>
<dbReference type="Proteomes" id="UP000724149">
    <property type="component" value="Unassembled WGS sequence"/>
</dbReference>
<proteinExistence type="predicted"/>
<evidence type="ECO:0000313" key="1">
    <source>
        <dbReference type="EMBL" id="MBM6923420.1"/>
    </source>
</evidence>
<evidence type="ECO:0000313" key="2">
    <source>
        <dbReference type="Proteomes" id="UP000724149"/>
    </source>
</evidence>
<dbReference type="EMBL" id="JACSNR010000006">
    <property type="protein sequence ID" value="MBM6923420.1"/>
    <property type="molecule type" value="Genomic_DNA"/>
</dbReference>
<gene>
    <name evidence="1" type="ORF">H9X81_06930</name>
</gene>
<protein>
    <submittedName>
        <fullName evidence="1">DNA cytosine methyltransferase</fullName>
    </submittedName>
</protein>